<evidence type="ECO:0000256" key="5">
    <source>
        <dbReference type="ARBA" id="ARBA00022840"/>
    </source>
</evidence>
<dbReference type="EC" id="2.7.1.25" evidence="2 6"/>
<evidence type="ECO:0000256" key="2">
    <source>
        <dbReference type="ARBA" id="ARBA00012121"/>
    </source>
</evidence>
<dbReference type="SUPFAM" id="SSF52540">
    <property type="entry name" value="P-loop containing nucleoside triphosphate hydrolases"/>
    <property type="match status" value="1"/>
</dbReference>
<keyword evidence="3 6" id="KW-0808">Transferase</keyword>
<dbReference type="Proteomes" id="UP000183760">
    <property type="component" value="Unassembled WGS sequence"/>
</dbReference>
<dbReference type="PANTHER" id="PTHR42700:SF1">
    <property type="entry name" value="SULFATE ADENYLYLTRANSFERASE"/>
    <property type="match status" value="1"/>
</dbReference>
<keyword evidence="10" id="KW-1185">Reference proteome</keyword>
<protein>
    <recommendedName>
        <fullName evidence="2 6">Adenylyl-sulfate kinase</fullName>
        <ecNumber evidence="2 6">2.7.1.25</ecNumber>
    </recommendedName>
</protein>
<evidence type="ECO:0000256" key="6">
    <source>
        <dbReference type="RuleBase" id="RU004347"/>
    </source>
</evidence>
<keyword evidence="5 6" id="KW-0067">ATP-binding</keyword>
<sequence>MAARYPYLRKGARELSSAWVFVYNHAHLLDLRRPNAACKKRSGRRELKILMASNTGFTLWLTGMSGTGKTTTAAYIAARLRQVGRHVEILDEGELADELWAGLGDSKDERNVIAGRLGFVANVLTRNGVAALVPCVSPYKAKREENRRAIGRYVEVYVDCPTEKLIERDSTGRYKKALNGEIPNFIGITEPYEPPTSPEVTIHSDVESVEDGAAKIFQSLLDLGYMSTEELKIITGKKMKANPLPAKGEKAEKPEKNGGAKARRAEEPKPAVVAKAKPAKADKGAKSRPATRAARVGKPASPAKKPAAKSKAR</sequence>
<proteinExistence type="inferred from homology"/>
<feature type="compositionally biased region" description="Basic and acidic residues" evidence="7">
    <location>
        <begin position="247"/>
        <end position="269"/>
    </location>
</feature>
<evidence type="ECO:0000256" key="4">
    <source>
        <dbReference type="ARBA" id="ARBA00022741"/>
    </source>
</evidence>
<name>A0ABY1CNI6_MYXFU</name>
<gene>
    <name evidence="9" type="ORF">SAMN05443572_107269</name>
</gene>
<dbReference type="InterPro" id="IPR002891">
    <property type="entry name" value="APS"/>
</dbReference>
<dbReference type="NCBIfam" id="TIGR00455">
    <property type="entry name" value="apsK"/>
    <property type="match status" value="1"/>
</dbReference>
<feature type="domain" description="APS kinase" evidence="8">
    <location>
        <begin position="56"/>
        <end position="202"/>
    </location>
</feature>
<dbReference type="Gene3D" id="3.40.50.300">
    <property type="entry name" value="P-loop containing nucleotide triphosphate hydrolases"/>
    <property type="match status" value="1"/>
</dbReference>
<feature type="region of interest" description="Disordered" evidence="7">
    <location>
        <begin position="242"/>
        <end position="313"/>
    </location>
</feature>
<evidence type="ECO:0000313" key="9">
    <source>
        <dbReference type="EMBL" id="SEU26502.1"/>
    </source>
</evidence>
<comment type="pathway">
    <text evidence="6">Sulfur metabolism; hydrogen sulfide biosynthesis; sulfite from sulfate: step 2/3.</text>
</comment>
<evidence type="ECO:0000256" key="1">
    <source>
        <dbReference type="ARBA" id="ARBA00001823"/>
    </source>
</evidence>
<evidence type="ECO:0000259" key="8">
    <source>
        <dbReference type="Pfam" id="PF01583"/>
    </source>
</evidence>
<comment type="function">
    <text evidence="6">Catalyzes the synthesis of activated sulfate.</text>
</comment>
<evidence type="ECO:0000256" key="7">
    <source>
        <dbReference type="SAM" id="MobiDB-lite"/>
    </source>
</evidence>
<comment type="caution">
    <text evidence="9">The sequence shown here is derived from an EMBL/GenBank/DDBJ whole genome shotgun (WGS) entry which is preliminary data.</text>
</comment>
<dbReference type="GO" id="GO:0016301">
    <property type="term" value="F:kinase activity"/>
    <property type="evidence" value="ECO:0007669"/>
    <property type="project" value="UniProtKB-KW"/>
</dbReference>
<organism evidence="9 10">
    <name type="scientific">Myxococcus fulvus</name>
    <dbReference type="NCBI Taxonomy" id="33"/>
    <lineage>
        <taxon>Bacteria</taxon>
        <taxon>Pseudomonadati</taxon>
        <taxon>Myxococcota</taxon>
        <taxon>Myxococcia</taxon>
        <taxon>Myxococcales</taxon>
        <taxon>Cystobacterineae</taxon>
        <taxon>Myxococcaceae</taxon>
        <taxon>Myxococcus</taxon>
    </lineage>
</organism>
<dbReference type="PANTHER" id="PTHR42700">
    <property type="entry name" value="SULFATE ADENYLYLTRANSFERASE"/>
    <property type="match status" value="1"/>
</dbReference>
<accession>A0ABY1CNI6</accession>
<dbReference type="Pfam" id="PF01583">
    <property type="entry name" value="APS_kinase"/>
    <property type="match status" value="1"/>
</dbReference>
<comment type="similarity">
    <text evidence="6">Belongs to the APS kinase family.</text>
</comment>
<dbReference type="CDD" id="cd02027">
    <property type="entry name" value="APSK"/>
    <property type="match status" value="1"/>
</dbReference>
<dbReference type="InterPro" id="IPR050512">
    <property type="entry name" value="Sulf_AdTrans/APS_kinase"/>
</dbReference>
<reference evidence="9 10" key="1">
    <citation type="submission" date="2016-10" db="EMBL/GenBank/DDBJ databases">
        <authorList>
            <person name="Varghese N."/>
            <person name="Submissions S."/>
        </authorList>
    </citation>
    <scope>NUCLEOTIDE SEQUENCE [LARGE SCALE GENOMIC DNA]</scope>
    <source>
        <strain evidence="9 10">DSM 16525</strain>
    </source>
</reference>
<dbReference type="InterPro" id="IPR059117">
    <property type="entry name" value="APS_kinase_dom"/>
</dbReference>
<keyword evidence="6 9" id="KW-0418">Kinase</keyword>
<evidence type="ECO:0000313" key="10">
    <source>
        <dbReference type="Proteomes" id="UP000183760"/>
    </source>
</evidence>
<dbReference type="EMBL" id="FOIB01000007">
    <property type="protein sequence ID" value="SEU26502.1"/>
    <property type="molecule type" value="Genomic_DNA"/>
</dbReference>
<comment type="catalytic activity">
    <reaction evidence="1 6">
        <text>adenosine 5'-phosphosulfate + ATP = 3'-phosphoadenylyl sulfate + ADP + H(+)</text>
        <dbReference type="Rhea" id="RHEA:24152"/>
        <dbReference type="ChEBI" id="CHEBI:15378"/>
        <dbReference type="ChEBI" id="CHEBI:30616"/>
        <dbReference type="ChEBI" id="CHEBI:58243"/>
        <dbReference type="ChEBI" id="CHEBI:58339"/>
        <dbReference type="ChEBI" id="CHEBI:456216"/>
        <dbReference type="EC" id="2.7.1.25"/>
    </reaction>
</comment>
<evidence type="ECO:0000256" key="3">
    <source>
        <dbReference type="ARBA" id="ARBA00022679"/>
    </source>
</evidence>
<keyword evidence="4 6" id="KW-0547">Nucleotide-binding</keyword>
<dbReference type="InterPro" id="IPR027417">
    <property type="entry name" value="P-loop_NTPase"/>
</dbReference>